<accession>A0A9D1W1X0</accession>
<keyword evidence="2 5" id="KW-0645">Protease</keyword>
<dbReference type="Gene3D" id="2.40.10.10">
    <property type="entry name" value="Trypsin-like serine proteases"/>
    <property type="match status" value="2"/>
</dbReference>
<dbReference type="PROSITE" id="PS51257">
    <property type="entry name" value="PROKAR_LIPOPROTEIN"/>
    <property type="match status" value="1"/>
</dbReference>
<evidence type="ECO:0000313" key="5">
    <source>
        <dbReference type="EMBL" id="HIX50668.1"/>
    </source>
</evidence>
<comment type="caution">
    <text evidence="5">The sequence shown here is derived from an EMBL/GenBank/DDBJ whole genome shotgun (WGS) entry which is preliminary data.</text>
</comment>
<name>A0A9D1W1X0_9FIRM</name>
<dbReference type="Proteomes" id="UP000886847">
    <property type="component" value="Unassembled WGS sequence"/>
</dbReference>
<dbReference type="InterPro" id="IPR009003">
    <property type="entry name" value="Peptidase_S1_PA"/>
</dbReference>
<evidence type="ECO:0000313" key="6">
    <source>
        <dbReference type="Proteomes" id="UP000886847"/>
    </source>
</evidence>
<dbReference type="Pfam" id="PF13365">
    <property type="entry name" value="Trypsin_2"/>
    <property type="match status" value="1"/>
</dbReference>
<evidence type="ECO:0000256" key="2">
    <source>
        <dbReference type="ARBA" id="ARBA00022670"/>
    </source>
</evidence>
<sequence length="474" mass="51138">MQQKKTNKWVKRMAAGLLVCLLALVLAFAGCAPQGPYVVSVRPGSDGEVIVEYSDGSITTIEAEQPADPVGVKELYEYYQELYGELSYEEFLRMFISADEGLTDTVINRAALSCLRVYSEARETDEEVEGGKDVTISIGSGSIYRMEEEYTYILTNYHVALCETANEDNDAPAPGIGRKLTAYIYGSESVPQKNTEVKDELGYPTYDYGKYAIGCEYLGGAVSLDVAVLRAKTADILAVNPQARAIEWADEYHIGETAFTIGNENGKEMTATRGILSVEREDVDLEIGGVTRTYSLLRMDTPIYGGNSGGILFNAEGKAIGVCNSGRTNMDNINFAVPLATAQNAAENIIDHFSEGSGGAVSVYNVRLGVTVEENNAVFSFDESAGHGHVYADVTVLEVQAGSIAAAAGAQEGDIIRAVVVDGEEYTLRRGYEIADILLQVRAGSSLSLVLERGGERIEGRNYTVAATDLQVVE</sequence>
<protein>
    <submittedName>
        <fullName evidence="5">S1C family serine protease</fullName>
    </submittedName>
</protein>
<dbReference type="EMBL" id="DXEW01000027">
    <property type="protein sequence ID" value="HIX50668.1"/>
    <property type="molecule type" value="Genomic_DNA"/>
</dbReference>
<proteinExistence type="inferred from homology"/>
<evidence type="ECO:0000256" key="1">
    <source>
        <dbReference type="ARBA" id="ARBA00010541"/>
    </source>
</evidence>
<dbReference type="GO" id="GO:0006508">
    <property type="term" value="P:proteolysis"/>
    <property type="evidence" value="ECO:0007669"/>
    <property type="project" value="UniProtKB-KW"/>
</dbReference>
<evidence type="ECO:0000256" key="4">
    <source>
        <dbReference type="SAM" id="SignalP"/>
    </source>
</evidence>
<dbReference type="AlphaFoldDB" id="A0A9D1W1X0"/>
<feature type="signal peptide" evidence="4">
    <location>
        <begin position="1"/>
        <end position="29"/>
    </location>
</feature>
<dbReference type="PANTHER" id="PTHR43343">
    <property type="entry name" value="PEPTIDASE S12"/>
    <property type="match status" value="1"/>
</dbReference>
<dbReference type="Gene3D" id="2.30.42.10">
    <property type="match status" value="1"/>
</dbReference>
<keyword evidence="3" id="KW-0378">Hydrolase</keyword>
<reference evidence="5" key="1">
    <citation type="journal article" date="2021" name="PeerJ">
        <title>Extensive microbial diversity within the chicken gut microbiome revealed by metagenomics and culture.</title>
        <authorList>
            <person name="Gilroy R."/>
            <person name="Ravi A."/>
            <person name="Getino M."/>
            <person name="Pursley I."/>
            <person name="Horton D.L."/>
            <person name="Alikhan N.F."/>
            <person name="Baker D."/>
            <person name="Gharbi K."/>
            <person name="Hall N."/>
            <person name="Watson M."/>
            <person name="Adriaenssens E.M."/>
            <person name="Foster-Nyarko E."/>
            <person name="Jarju S."/>
            <person name="Secka A."/>
            <person name="Antonio M."/>
            <person name="Oren A."/>
            <person name="Chaudhuri R.R."/>
            <person name="La Ragione R."/>
            <person name="Hildebrand F."/>
            <person name="Pallen M.J."/>
        </authorList>
    </citation>
    <scope>NUCLEOTIDE SEQUENCE</scope>
    <source>
        <strain evidence="5">2189</strain>
    </source>
</reference>
<gene>
    <name evidence="5" type="ORF">H9851_05235</name>
</gene>
<dbReference type="InterPro" id="IPR051201">
    <property type="entry name" value="Chloro_Bact_Ser_Proteases"/>
</dbReference>
<keyword evidence="4" id="KW-0732">Signal</keyword>
<dbReference type="GO" id="GO:0004252">
    <property type="term" value="F:serine-type endopeptidase activity"/>
    <property type="evidence" value="ECO:0007669"/>
    <property type="project" value="InterPro"/>
</dbReference>
<dbReference type="PANTHER" id="PTHR43343:SF3">
    <property type="entry name" value="PROTEASE DO-LIKE 8, CHLOROPLASTIC"/>
    <property type="match status" value="1"/>
</dbReference>
<dbReference type="InterPro" id="IPR043504">
    <property type="entry name" value="Peptidase_S1_PA_chymotrypsin"/>
</dbReference>
<dbReference type="SUPFAM" id="SSF50156">
    <property type="entry name" value="PDZ domain-like"/>
    <property type="match status" value="1"/>
</dbReference>
<dbReference type="PRINTS" id="PR00834">
    <property type="entry name" value="PROTEASES2C"/>
</dbReference>
<feature type="chain" id="PRO_5038513937" evidence="4">
    <location>
        <begin position="30"/>
        <end position="474"/>
    </location>
</feature>
<evidence type="ECO:0000256" key="3">
    <source>
        <dbReference type="ARBA" id="ARBA00022801"/>
    </source>
</evidence>
<reference evidence="5" key="2">
    <citation type="submission" date="2021-04" db="EMBL/GenBank/DDBJ databases">
        <authorList>
            <person name="Gilroy R."/>
        </authorList>
    </citation>
    <scope>NUCLEOTIDE SEQUENCE</scope>
    <source>
        <strain evidence="5">2189</strain>
    </source>
</reference>
<organism evidence="5 6">
    <name type="scientific">Candidatus Borkfalkia faecavium</name>
    <dbReference type="NCBI Taxonomy" id="2838508"/>
    <lineage>
        <taxon>Bacteria</taxon>
        <taxon>Bacillati</taxon>
        <taxon>Bacillota</taxon>
        <taxon>Clostridia</taxon>
        <taxon>Christensenellales</taxon>
        <taxon>Christensenellaceae</taxon>
        <taxon>Candidatus Borkfalkia</taxon>
    </lineage>
</organism>
<dbReference type="InterPro" id="IPR036034">
    <property type="entry name" value="PDZ_sf"/>
</dbReference>
<comment type="similarity">
    <text evidence="1">Belongs to the peptidase S1C family.</text>
</comment>
<dbReference type="InterPro" id="IPR001940">
    <property type="entry name" value="Peptidase_S1C"/>
</dbReference>
<dbReference type="SUPFAM" id="SSF50494">
    <property type="entry name" value="Trypsin-like serine proteases"/>
    <property type="match status" value="1"/>
</dbReference>